<name>A0A0E9X5W4_ANGAN</name>
<protein>
    <submittedName>
        <fullName evidence="1">Uncharacterized protein</fullName>
    </submittedName>
</protein>
<proteinExistence type="predicted"/>
<accession>A0A0E9X5W4</accession>
<dbReference type="EMBL" id="GBXM01011337">
    <property type="protein sequence ID" value="JAH97240.1"/>
    <property type="molecule type" value="Transcribed_RNA"/>
</dbReference>
<evidence type="ECO:0000313" key="1">
    <source>
        <dbReference type="EMBL" id="JAH97240.1"/>
    </source>
</evidence>
<reference evidence="1" key="2">
    <citation type="journal article" date="2015" name="Fish Shellfish Immunol.">
        <title>Early steps in the European eel (Anguilla anguilla)-Vibrio vulnificus interaction in the gills: Role of the RtxA13 toxin.</title>
        <authorList>
            <person name="Callol A."/>
            <person name="Pajuelo D."/>
            <person name="Ebbesson L."/>
            <person name="Teles M."/>
            <person name="MacKenzie S."/>
            <person name="Amaro C."/>
        </authorList>
    </citation>
    <scope>NUCLEOTIDE SEQUENCE</scope>
</reference>
<organism evidence="1">
    <name type="scientific">Anguilla anguilla</name>
    <name type="common">European freshwater eel</name>
    <name type="synonym">Muraena anguilla</name>
    <dbReference type="NCBI Taxonomy" id="7936"/>
    <lineage>
        <taxon>Eukaryota</taxon>
        <taxon>Metazoa</taxon>
        <taxon>Chordata</taxon>
        <taxon>Craniata</taxon>
        <taxon>Vertebrata</taxon>
        <taxon>Euteleostomi</taxon>
        <taxon>Actinopterygii</taxon>
        <taxon>Neopterygii</taxon>
        <taxon>Teleostei</taxon>
        <taxon>Anguilliformes</taxon>
        <taxon>Anguillidae</taxon>
        <taxon>Anguilla</taxon>
    </lineage>
</organism>
<sequence length="53" mass="6624">MVFFHKIFPTDTLIYIYVQANMFHQHFKYICIWLFLVKNANKNIDCRFLMDYK</sequence>
<reference evidence="1" key="1">
    <citation type="submission" date="2014-11" db="EMBL/GenBank/DDBJ databases">
        <authorList>
            <person name="Amaro Gonzalez C."/>
        </authorList>
    </citation>
    <scope>NUCLEOTIDE SEQUENCE</scope>
</reference>
<dbReference type="AlphaFoldDB" id="A0A0E9X5W4"/>